<evidence type="ECO:0000259" key="6">
    <source>
        <dbReference type="Pfam" id="PF25917"/>
    </source>
</evidence>
<dbReference type="GO" id="GO:0046677">
    <property type="term" value="P:response to antibiotic"/>
    <property type="evidence" value="ECO:0007669"/>
    <property type="project" value="TreeGrafter"/>
</dbReference>
<name>A0A512AFY1_9SPHN</name>
<dbReference type="EMBL" id="BJYR01000002">
    <property type="protein sequence ID" value="GEN98614.1"/>
    <property type="molecule type" value="Genomic_DNA"/>
</dbReference>
<dbReference type="GO" id="GO:0022857">
    <property type="term" value="F:transmembrane transporter activity"/>
    <property type="evidence" value="ECO:0007669"/>
    <property type="project" value="InterPro"/>
</dbReference>
<keyword evidence="10" id="KW-1185">Reference proteome</keyword>
<evidence type="ECO:0000313" key="9">
    <source>
        <dbReference type="EMBL" id="GEN98614.1"/>
    </source>
</evidence>
<evidence type="ECO:0000259" key="5">
    <source>
        <dbReference type="Pfam" id="PF25876"/>
    </source>
</evidence>
<feature type="coiled-coil region" evidence="3">
    <location>
        <begin position="98"/>
        <end position="125"/>
    </location>
</feature>
<dbReference type="PROSITE" id="PS51257">
    <property type="entry name" value="PROKAR_LIPOPROTEIN"/>
    <property type="match status" value="1"/>
</dbReference>
<comment type="similarity">
    <text evidence="2">Belongs to the membrane fusion protein (MFP) (TC 8.A.1) family.</text>
</comment>
<feature type="chain" id="PRO_5022200859" evidence="4">
    <location>
        <begin position="19"/>
        <end position="397"/>
    </location>
</feature>
<sequence>MRRIVSLPLVVALPLVLAACSGGAPPPPPKPHVSAAIPLKRQVVDWDDYVGRFEAVQDVEIRPRISGAVESVNFREGVEVAKGQVLFTIDPRPYRAAAEQARADLAKAQALVTNARTELARAQKLVDAQAISREEFETKEANLRSAVAAAGAARANLEAKSLDLSFTTVRSPISGRVSDKRVSIGTYVSAGQTVLTRVVTVNPIRFAFEGAETFYLKYVRQAQAGERESSRYAPNPVDIKLADETSYRWHGLMKFVDNAIDRNSGTIRAFAEVDNPTGFLVPGMFGRARLLGSGTYGALLVPDEAIVTDQTRRFVYVVGSDGKSVQRNVETGPLVEGLRVVKTGLAPTEKVILDGLARLQPGMAVDAKIITMKPRAAADSPASNAIAAPAAAEATAK</sequence>
<dbReference type="PANTHER" id="PTHR30158">
    <property type="entry name" value="ACRA/E-RELATED COMPONENT OF DRUG EFFLUX TRANSPORTER"/>
    <property type="match status" value="1"/>
</dbReference>
<evidence type="ECO:0000256" key="1">
    <source>
        <dbReference type="ARBA" id="ARBA00004196"/>
    </source>
</evidence>
<feature type="domain" description="Multidrug resistance protein MdtA-like alpha-helical hairpin" evidence="5">
    <location>
        <begin position="99"/>
        <end position="167"/>
    </location>
</feature>
<keyword evidence="4" id="KW-0732">Signal</keyword>
<dbReference type="InterPro" id="IPR058626">
    <property type="entry name" value="MdtA-like_b-barrel"/>
</dbReference>
<dbReference type="NCBIfam" id="TIGR01730">
    <property type="entry name" value="RND_mfp"/>
    <property type="match status" value="1"/>
</dbReference>
<dbReference type="SUPFAM" id="SSF111369">
    <property type="entry name" value="HlyD-like secretion proteins"/>
    <property type="match status" value="1"/>
</dbReference>
<evidence type="ECO:0000256" key="3">
    <source>
        <dbReference type="SAM" id="Coils"/>
    </source>
</evidence>
<keyword evidence="3" id="KW-0175">Coiled coil</keyword>
<dbReference type="AlphaFoldDB" id="A0A512AFY1"/>
<dbReference type="Pfam" id="PF25917">
    <property type="entry name" value="BSH_RND"/>
    <property type="match status" value="1"/>
</dbReference>
<dbReference type="Pfam" id="PF25876">
    <property type="entry name" value="HH_MFP_RND"/>
    <property type="match status" value="1"/>
</dbReference>
<organism evidence="9 10">
    <name type="scientific">Novosphingobium sediminis</name>
    <dbReference type="NCBI Taxonomy" id="707214"/>
    <lineage>
        <taxon>Bacteria</taxon>
        <taxon>Pseudomonadati</taxon>
        <taxon>Pseudomonadota</taxon>
        <taxon>Alphaproteobacteria</taxon>
        <taxon>Sphingomonadales</taxon>
        <taxon>Sphingomonadaceae</taxon>
        <taxon>Novosphingobium</taxon>
    </lineage>
</organism>
<dbReference type="Gene3D" id="2.40.420.20">
    <property type="match status" value="1"/>
</dbReference>
<evidence type="ECO:0000256" key="2">
    <source>
        <dbReference type="ARBA" id="ARBA00009477"/>
    </source>
</evidence>
<dbReference type="GO" id="GO:0005886">
    <property type="term" value="C:plasma membrane"/>
    <property type="evidence" value="ECO:0007669"/>
    <property type="project" value="TreeGrafter"/>
</dbReference>
<dbReference type="Gene3D" id="2.40.50.100">
    <property type="match status" value="1"/>
</dbReference>
<accession>A0A512AFY1</accession>
<dbReference type="InterPro" id="IPR058625">
    <property type="entry name" value="MdtA-like_BSH"/>
</dbReference>
<feature type="domain" description="Multidrug resistance protein MdtA-like barrel-sandwich hybrid" evidence="6">
    <location>
        <begin position="58"/>
        <end position="195"/>
    </location>
</feature>
<dbReference type="Pfam" id="PF25989">
    <property type="entry name" value="YknX_C"/>
    <property type="match status" value="1"/>
</dbReference>
<comment type="caution">
    <text evidence="9">The sequence shown here is derived from an EMBL/GenBank/DDBJ whole genome shotgun (WGS) entry which is preliminary data.</text>
</comment>
<reference evidence="9 10" key="1">
    <citation type="submission" date="2019-07" db="EMBL/GenBank/DDBJ databases">
        <title>Whole genome shotgun sequence of Novosphingobium sediminis NBRC 106119.</title>
        <authorList>
            <person name="Hosoyama A."/>
            <person name="Uohara A."/>
            <person name="Ohji S."/>
            <person name="Ichikawa N."/>
        </authorList>
    </citation>
    <scope>NUCLEOTIDE SEQUENCE [LARGE SCALE GENOMIC DNA]</scope>
    <source>
        <strain evidence="9 10">NBRC 106119</strain>
    </source>
</reference>
<dbReference type="Proteomes" id="UP000321464">
    <property type="component" value="Unassembled WGS sequence"/>
</dbReference>
<proteinExistence type="inferred from homology"/>
<dbReference type="PANTHER" id="PTHR30158:SF10">
    <property type="entry name" value="CATION EFFLUX PUMP"/>
    <property type="match status" value="1"/>
</dbReference>
<dbReference type="RefSeq" id="WP_174811981.1">
    <property type="nucleotide sequence ID" value="NZ_BJYR01000002.1"/>
</dbReference>
<dbReference type="GO" id="GO:0030313">
    <property type="term" value="C:cell envelope"/>
    <property type="evidence" value="ECO:0007669"/>
    <property type="project" value="UniProtKB-SubCell"/>
</dbReference>
<evidence type="ECO:0000256" key="4">
    <source>
        <dbReference type="SAM" id="SignalP"/>
    </source>
</evidence>
<evidence type="ECO:0000259" key="7">
    <source>
        <dbReference type="Pfam" id="PF25944"/>
    </source>
</evidence>
<dbReference type="InterPro" id="IPR058637">
    <property type="entry name" value="YknX-like_C"/>
</dbReference>
<dbReference type="FunFam" id="2.40.420.20:FF:000001">
    <property type="entry name" value="Efflux RND transporter periplasmic adaptor subunit"/>
    <property type="match status" value="1"/>
</dbReference>
<evidence type="ECO:0000259" key="8">
    <source>
        <dbReference type="Pfam" id="PF25989"/>
    </source>
</evidence>
<dbReference type="Pfam" id="PF25944">
    <property type="entry name" value="Beta-barrel_RND"/>
    <property type="match status" value="1"/>
</dbReference>
<feature type="domain" description="Multidrug resistance protein MdtA-like beta-barrel" evidence="7">
    <location>
        <begin position="227"/>
        <end position="290"/>
    </location>
</feature>
<dbReference type="Gene3D" id="1.10.287.470">
    <property type="entry name" value="Helix hairpin bin"/>
    <property type="match status" value="1"/>
</dbReference>
<evidence type="ECO:0000313" key="10">
    <source>
        <dbReference type="Proteomes" id="UP000321464"/>
    </source>
</evidence>
<feature type="signal peptide" evidence="4">
    <location>
        <begin position="1"/>
        <end position="18"/>
    </location>
</feature>
<feature type="domain" description="YknX-like C-terminal permuted SH3-like" evidence="8">
    <location>
        <begin position="299"/>
        <end position="366"/>
    </location>
</feature>
<dbReference type="Gene3D" id="2.40.30.170">
    <property type="match status" value="1"/>
</dbReference>
<dbReference type="InterPro" id="IPR006143">
    <property type="entry name" value="RND_pump_MFP"/>
</dbReference>
<comment type="subcellular location">
    <subcellularLocation>
        <location evidence="1">Cell envelope</location>
    </subcellularLocation>
</comment>
<dbReference type="InterPro" id="IPR058624">
    <property type="entry name" value="MdtA-like_HH"/>
</dbReference>
<gene>
    <name evidence="9" type="primary">mexE</name>
    <name evidence="9" type="ORF">NSE01_04470</name>
</gene>
<protein>
    <submittedName>
        <fullName evidence="9">MexE family multidrug efflux RND transporter periplasmic adaptor subunit</fullName>
    </submittedName>
</protein>